<evidence type="ECO:0000256" key="1">
    <source>
        <dbReference type="SAM" id="MobiDB-lite"/>
    </source>
</evidence>
<dbReference type="OrthoDB" id="9798071at2"/>
<keyword evidence="2" id="KW-0614">Plasmid</keyword>
<keyword evidence="3" id="KW-1185">Reference proteome</keyword>
<geneLocation type="plasmid" evidence="2 3">
    <name>megaplasmid</name>
</geneLocation>
<reference evidence="2 3" key="1">
    <citation type="journal article" date="2009" name="PLoS ONE">
        <title>Methylobacterium genome sequences: a reference blueprint to investigate microbial metabolism of C1 compounds from natural and industrial sources.</title>
        <authorList>
            <person name="Vuilleumier S."/>
            <person name="Chistoserdova L."/>
            <person name="Lee M.-C."/>
            <person name="Bringel F."/>
            <person name="Lajus A."/>
            <person name="Zhou Y."/>
            <person name="Gourion B."/>
            <person name="Barbe V."/>
            <person name="Chang J."/>
            <person name="Cruveiller S."/>
            <person name="Dossat C."/>
            <person name="Gillett W."/>
            <person name="Gruffaz C."/>
            <person name="Haugen E."/>
            <person name="Hourcade E."/>
            <person name="Levy R."/>
            <person name="Mangenot S."/>
            <person name="Muller E."/>
            <person name="Nadalig T."/>
            <person name="Pagni M."/>
            <person name="Penny C."/>
            <person name="Peyraud R."/>
            <person name="Robinson D.G."/>
            <person name="Roche D."/>
            <person name="Rouy Z."/>
            <person name="Saenampechek C."/>
            <person name="Salvignol G."/>
            <person name="Vallenet D."/>
            <person name="Wu Z."/>
            <person name="Marx C.J."/>
            <person name="Vorholt J.A."/>
            <person name="Olson M.V."/>
            <person name="Kaul R."/>
            <person name="Weissenbach J."/>
            <person name="Medigue C."/>
            <person name="Lidstrom M.E."/>
        </authorList>
    </citation>
    <scope>NUCLEOTIDE SEQUENCE [LARGE SCALE GENOMIC DNA]</scope>
    <source>
        <strain evidence="3">ATCC 14718 / DSM 1338 / JCM 2805 / NCIMB 9133 / AM1</strain>
    </source>
</reference>
<evidence type="ECO:0000313" key="2">
    <source>
        <dbReference type="EMBL" id="ACS43609.1"/>
    </source>
</evidence>
<dbReference type="EMBL" id="CP001511">
    <property type="protein sequence ID" value="ACS43609.1"/>
    <property type="molecule type" value="Genomic_DNA"/>
</dbReference>
<organism evidence="2 3">
    <name type="scientific">Methylorubrum extorquens (strain ATCC 14718 / DSM 1338 / JCM 2805 / NCIMB 9133 / AM1)</name>
    <name type="common">Methylobacterium extorquens</name>
    <dbReference type="NCBI Taxonomy" id="272630"/>
    <lineage>
        <taxon>Bacteria</taxon>
        <taxon>Pseudomonadati</taxon>
        <taxon>Pseudomonadota</taxon>
        <taxon>Alphaproteobacteria</taxon>
        <taxon>Hyphomicrobiales</taxon>
        <taxon>Methylobacteriaceae</taxon>
        <taxon>Methylorubrum</taxon>
    </lineage>
</organism>
<feature type="region of interest" description="Disordered" evidence="1">
    <location>
        <begin position="44"/>
        <end position="67"/>
    </location>
</feature>
<protein>
    <recommendedName>
        <fullName evidence="4">GcrA cell cycle regulator</fullName>
    </recommendedName>
</protein>
<dbReference type="RefSeq" id="WP_012754047.1">
    <property type="nucleotide sequence ID" value="NC_012811.1"/>
</dbReference>
<evidence type="ECO:0008006" key="4">
    <source>
        <dbReference type="Google" id="ProtNLM"/>
    </source>
</evidence>
<proteinExistence type="predicted"/>
<sequence length="123" mass="13229">MAWNPERNALLAKLWSDGSPTPSIAATLGTTKNAILGKAYRLGLPRRAPSSRPGSAPRPVCSVSPAPPEKPLHPVLGLRQGLCRWPIGDVIAPDFRFCLDGTADRAVYCAHHARIATQPSRSR</sequence>
<name>C5B577_METEA</name>
<gene>
    <name evidence="2" type="ordered locus">MexAM1_META2p0766</name>
</gene>
<evidence type="ECO:0000313" key="3">
    <source>
        <dbReference type="Proteomes" id="UP000009081"/>
    </source>
</evidence>
<dbReference type="AlphaFoldDB" id="C5B577"/>
<accession>C5B577</accession>
<dbReference type="Proteomes" id="UP000009081">
    <property type="component" value="Plasmid megaplasmid"/>
</dbReference>
<dbReference type="HOGENOM" id="CLU_096417_1_0_5"/>
<dbReference type="InterPro" id="IPR011681">
    <property type="entry name" value="GcrA"/>
</dbReference>
<feature type="compositionally biased region" description="Low complexity" evidence="1">
    <location>
        <begin position="44"/>
        <end position="59"/>
    </location>
</feature>
<dbReference type="KEGG" id="mea:Mex_2p0766"/>
<dbReference type="Pfam" id="PF07750">
    <property type="entry name" value="GcrA"/>
    <property type="match status" value="2"/>
</dbReference>